<evidence type="ECO:0000259" key="9">
    <source>
        <dbReference type="Pfam" id="PF21082"/>
    </source>
</evidence>
<dbReference type="PANTHER" id="PTHR30221">
    <property type="entry name" value="SMALL-CONDUCTANCE MECHANOSENSITIVE CHANNEL"/>
    <property type="match status" value="1"/>
</dbReference>
<keyword evidence="3" id="KW-1003">Cell membrane</keyword>
<dbReference type="InterPro" id="IPR010920">
    <property type="entry name" value="LSM_dom_sf"/>
</dbReference>
<dbReference type="Pfam" id="PF21082">
    <property type="entry name" value="MS_channel_3rd"/>
    <property type="match status" value="1"/>
</dbReference>
<gene>
    <name evidence="10" type="ORF">HMPREF9453_00915</name>
</gene>
<feature type="transmembrane region" description="Helical" evidence="7">
    <location>
        <begin position="72"/>
        <end position="90"/>
    </location>
</feature>
<reference evidence="10 11" key="1">
    <citation type="submission" date="2011-11" db="EMBL/GenBank/DDBJ databases">
        <title>The Genome Sequence of Dialister succinatiphilus YIT 11850.</title>
        <authorList>
            <consortium name="The Broad Institute Genome Sequencing Platform"/>
            <person name="Earl A."/>
            <person name="Ward D."/>
            <person name="Feldgarden M."/>
            <person name="Gevers D."/>
            <person name="Morotomi M."/>
            <person name="Young S.K."/>
            <person name="Zeng Q."/>
            <person name="Gargeya S."/>
            <person name="Fitzgerald M."/>
            <person name="Haas B."/>
            <person name="Abouelleil A."/>
            <person name="Alvarado L."/>
            <person name="Arachchi H.M."/>
            <person name="Berlin A."/>
            <person name="Brown A."/>
            <person name="Chapman S.B."/>
            <person name="Dunbar C."/>
            <person name="Gearin G."/>
            <person name="Goldberg J."/>
            <person name="Griggs A."/>
            <person name="Gujja S."/>
            <person name="Heiman D."/>
            <person name="Howarth C."/>
            <person name="Lui A."/>
            <person name="MacDonald P.J.P."/>
            <person name="Montmayeur A."/>
            <person name="Murphy C."/>
            <person name="Neiman D."/>
            <person name="Pearson M."/>
            <person name="Priest M."/>
            <person name="Roberts A."/>
            <person name="Saif S."/>
            <person name="Shea T."/>
            <person name="Sisk P."/>
            <person name="Stolte C."/>
            <person name="Sykes S."/>
            <person name="Wortman J."/>
            <person name="Nusbaum C."/>
            <person name="Birren B."/>
        </authorList>
    </citation>
    <scope>NUCLEOTIDE SEQUENCE [LARGE SCALE GENOMIC DNA]</scope>
    <source>
        <strain evidence="10 11">YIT 11850</strain>
    </source>
</reference>
<dbReference type="InterPro" id="IPR006685">
    <property type="entry name" value="MscS_channel_2nd"/>
</dbReference>
<dbReference type="PANTHER" id="PTHR30221:SF1">
    <property type="entry name" value="SMALL-CONDUCTANCE MECHANOSENSITIVE CHANNEL"/>
    <property type="match status" value="1"/>
</dbReference>
<protein>
    <recommendedName>
        <fullName evidence="12">Small-conductance mechanosensitive channel</fullName>
    </recommendedName>
</protein>
<dbReference type="RefSeq" id="WP_008859411.1">
    <property type="nucleotide sequence ID" value="NZ_JH591187.1"/>
</dbReference>
<evidence type="ECO:0000313" key="11">
    <source>
        <dbReference type="Proteomes" id="UP000003277"/>
    </source>
</evidence>
<feature type="domain" description="Mechanosensitive ion channel MscS" evidence="8">
    <location>
        <begin position="119"/>
        <end position="183"/>
    </location>
</feature>
<evidence type="ECO:0000256" key="3">
    <source>
        <dbReference type="ARBA" id="ARBA00022475"/>
    </source>
</evidence>
<evidence type="ECO:0008006" key="12">
    <source>
        <dbReference type="Google" id="ProtNLM"/>
    </source>
</evidence>
<dbReference type="SUPFAM" id="SSF50182">
    <property type="entry name" value="Sm-like ribonucleoproteins"/>
    <property type="match status" value="1"/>
</dbReference>
<proteinExistence type="inferred from homology"/>
<accession>H1CZX7</accession>
<dbReference type="HOGENOM" id="CLU_037945_1_1_9"/>
<dbReference type="SUPFAM" id="SSF82861">
    <property type="entry name" value="Mechanosensitive channel protein MscS (YggB), transmembrane region"/>
    <property type="match status" value="1"/>
</dbReference>
<feature type="domain" description="Mechanosensitive ion channel MscS C-terminal" evidence="9">
    <location>
        <begin position="191"/>
        <end position="272"/>
    </location>
</feature>
<dbReference type="InterPro" id="IPR049278">
    <property type="entry name" value="MS_channel_C"/>
</dbReference>
<keyword evidence="11" id="KW-1185">Reference proteome</keyword>
<evidence type="ECO:0000256" key="1">
    <source>
        <dbReference type="ARBA" id="ARBA00004651"/>
    </source>
</evidence>
<dbReference type="InterPro" id="IPR011066">
    <property type="entry name" value="MscS_channel_C_sf"/>
</dbReference>
<dbReference type="InterPro" id="IPR045275">
    <property type="entry name" value="MscS_archaea/bacteria_type"/>
</dbReference>
<dbReference type="eggNOG" id="COG0668">
    <property type="taxonomic scope" value="Bacteria"/>
</dbReference>
<dbReference type="STRING" id="742743.HMPREF9453_00915"/>
<evidence type="ECO:0000256" key="6">
    <source>
        <dbReference type="ARBA" id="ARBA00023136"/>
    </source>
</evidence>
<evidence type="ECO:0000313" key="10">
    <source>
        <dbReference type="EMBL" id="EHO63215.1"/>
    </source>
</evidence>
<evidence type="ECO:0000256" key="5">
    <source>
        <dbReference type="ARBA" id="ARBA00022989"/>
    </source>
</evidence>
<dbReference type="InterPro" id="IPR011014">
    <property type="entry name" value="MscS_channel_TM-2"/>
</dbReference>
<dbReference type="AlphaFoldDB" id="H1CZX7"/>
<dbReference type="Gene3D" id="2.30.30.60">
    <property type="match status" value="1"/>
</dbReference>
<evidence type="ECO:0000256" key="2">
    <source>
        <dbReference type="ARBA" id="ARBA00008017"/>
    </source>
</evidence>
<evidence type="ECO:0000259" key="8">
    <source>
        <dbReference type="Pfam" id="PF00924"/>
    </source>
</evidence>
<dbReference type="InterPro" id="IPR023408">
    <property type="entry name" value="MscS_beta-dom_sf"/>
</dbReference>
<evidence type="ECO:0000256" key="4">
    <source>
        <dbReference type="ARBA" id="ARBA00022692"/>
    </source>
</evidence>
<comment type="subcellular location">
    <subcellularLocation>
        <location evidence="1">Cell membrane</location>
        <topology evidence="1">Multi-pass membrane protein</topology>
    </subcellularLocation>
</comment>
<dbReference type="EMBL" id="ADLT01000019">
    <property type="protein sequence ID" value="EHO63215.1"/>
    <property type="molecule type" value="Genomic_DNA"/>
</dbReference>
<comment type="caution">
    <text evidence="10">The sequence shown here is derived from an EMBL/GenBank/DDBJ whole genome shotgun (WGS) entry which is preliminary data.</text>
</comment>
<dbReference type="Pfam" id="PF00924">
    <property type="entry name" value="MS_channel_2nd"/>
    <property type="match status" value="1"/>
</dbReference>
<dbReference type="GO" id="GO:0005886">
    <property type="term" value="C:plasma membrane"/>
    <property type="evidence" value="ECO:0007669"/>
    <property type="project" value="UniProtKB-SubCell"/>
</dbReference>
<dbReference type="GO" id="GO:0008381">
    <property type="term" value="F:mechanosensitive monoatomic ion channel activity"/>
    <property type="evidence" value="ECO:0007669"/>
    <property type="project" value="InterPro"/>
</dbReference>
<dbReference type="SUPFAM" id="SSF82689">
    <property type="entry name" value="Mechanosensitive channel protein MscS (YggB), C-terminal domain"/>
    <property type="match status" value="1"/>
</dbReference>
<keyword evidence="6 7" id="KW-0472">Membrane</keyword>
<dbReference type="PATRIC" id="fig|742743.3.peg.937"/>
<evidence type="ECO:0000256" key="7">
    <source>
        <dbReference type="SAM" id="Phobius"/>
    </source>
</evidence>
<keyword evidence="5 7" id="KW-1133">Transmembrane helix</keyword>
<organism evidence="10 11">
    <name type="scientific">Dialister succinatiphilus YIT 11850</name>
    <dbReference type="NCBI Taxonomy" id="742743"/>
    <lineage>
        <taxon>Bacteria</taxon>
        <taxon>Bacillati</taxon>
        <taxon>Bacillota</taxon>
        <taxon>Negativicutes</taxon>
        <taxon>Veillonellales</taxon>
        <taxon>Veillonellaceae</taxon>
        <taxon>Dialister</taxon>
    </lineage>
</organism>
<dbReference type="Gene3D" id="1.10.287.1260">
    <property type="match status" value="1"/>
</dbReference>
<dbReference type="Proteomes" id="UP000003277">
    <property type="component" value="Unassembled WGS sequence"/>
</dbReference>
<dbReference type="Gene3D" id="3.30.70.100">
    <property type="match status" value="1"/>
</dbReference>
<sequence>METNAVTKVVTDEISITAKFISDLKMFAITKGLDLVEAIILFIIGYILCRYIRKAAEHILEKSNVDPSAKTFISEIIFFFCLAIVAIVALGTAGVAAGTLAAAFGGVGLAIGLGLKDNIGNVASGIFILIFRPFRVGDYIQVGSNQGTVTDIRIMYTLISTLGNQMIVIPNSSLINSVIKNYSAFETRNLEFTFDVGYGTNLPKCIALLKQIFTEDDYVLNKENLPVYVSALAESSIRIYVRAQVDRQKYFDAQNELYIRVKEAFDQNGIDIPFPQIVVHQAKE</sequence>
<comment type="similarity">
    <text evidence="2">Belongs to the MscS (TC 1.A.23) family.</text>
</comment>
<feature type="transmembrane region" description="Helical" evidence="7">
    <location>
        <begin position="35"/>
        <end position="52"/>
    </location>
</feature>
<keyword evidence="4 7" id="KW-0812">Transmembrane</keyword>
<name>H1CZX7_9FIRM</name>